<gene>
    <name evidence="1" type="ORF">Q664_22240</name>
</gene>
<dbReference type="EMBL" id="JPMI01000144">
    <property type="protein sequence ID" value="KFA91379.1"/>
    <property type="molecule type" value="Genomic_DNA"/>
</dbReference>
<evidence type="ECO:0000313" key="2">
    <source>
        <dbReference type="Proteomes" id="UP000028547"/>
    </source>
</evidence>
<protein>
    <submittedName>
        <fullName evidence="1">Uncharacterized protein</fullName>
    </submittedName>
</protein>
<evidence type="ECO:0000313" key="1">
    <source>
        <dbReference type="EMBL" id="KFA91379.1"/>
    </source>
</evidence>
<proteinExistence type="predicted"/>
<reference evidence="1 2" key="1">
    <citation type="submission" date="2014-07" db="EMBL/GenBank/DDBJ databases">
        <title>Draft Genome Sequence of Gephyronic Acid Producer, Cystobacter violaceus Strain Cb vi76.</title>
        <authorList>
            <person name="Stevens D.C."/>
            <person name="Young J."/>
            <person name="Carmichael R."/>
            <person name="Tan J."/>
            <person name="Taylor R.E."/>
        </authorList>
    </citation>
    <scope>NUCLEOTIDE SEQUENCE [LARGE SCALE GENOMIC DNA]</scope>
    <source>
        <strain evidence="1 2">Cb vi76</strain>
    </source>
</reference>
<comment type="caution">
    <text evidence="1">The sequence shown here is derived from an EMBL/GenBank/DDBJ whole genome shotgun (WGS) entry which is preliminary data.</text>
</comment>
<sequence>MDKEPTWRATAVFTRDELEMLISDSRVPPDRQVLYHPTLAALLAEWKLRGWPEMMGRSPMPEDLVVPMPWPTNRGPRVEFGGMRTDHHSYKRLVKDMEALGLRHRRGHGT</sequence>
<organism evidence="1 2">
    <name type="scientific">Archangium violaceum Cb vi76</name>
    <dbReference type="NCBI Taxonomy" id="1406225"/>
    <lineage>
        <taxon>Bacteria</taxon>
        <taxon>Pseudomonadati</taxon>
        <taxon>Myxococcota</taxon>
        <taxon>Myxococcia</taxon>
        <taxon>Myxococcales</taxon>
        <taxon>Cystobacterineae</taxon>
        <taxon>Archangiaceae</taxon>
        <taxon>Archangium</taxon>
    </lineage>
</organism>
<accession>A0A084SSE4</accession>
<dbReference type="AlphaFoldDB" id="A0A084SSE4"/>
<name>A0A084SSE4_9BACT</name>
<dbReference type="Proteomes" id="UP000028547">
    <property type="component" value="Unassembled WGS sequence"/>
</dbReference>